<dbReference type="RefSeq" id="WP_286343185.1">
    <property type="nucleotide sequence ID" value="NZ_AP027732.1"/>
</dbReference>
<dbReference type="Proteomes" id="UP001321486">
    <property type="component" value="Chromosome"/>
</dbReference>
<protein>
    <submittedName>
        <fullName evidence="2">Uncharacterized protein</fullName>
    </submittedName>
</protein>
<sequence>MDNDQLHDQTGYGTTTGQDREARDYGLSLVSDAWLEEHLRQQGSD</sequence>
<reference evidence="3" key="1">
    <citation type="journal article" date="2019" name="Int. J. Syst. Evol. Microbiol.">
        <title>The Global Catalogue of Microorganisms (GCM) 10K type strain sequencing project: providing services to taxonomists for standard genome sequencing and annotation.</title>
        <authorList>
            <consortium name="The Broad Institute Genomics Platform"/>
            <consortium name="The Broad Institute Genome Sequencing Center for Infectious Disease"/>
            <person name="Wu L."/>
            <person name="Ma J."/>
        </authorList>
    </citation>
    <scope>NUCLEOTIDE SEQUENCE [LARGE SCALE GENOMIC DNA]</scope>
    <source>
        <strain evidence="3">NBRC 108728</strain>
    </source>
</reference>
<organism evidence="2 3">
    <name type="scientific">Frondihabitans sucicola</name>
    <dbReference type="NCBI Taxonomy" id="1268041"/>
    <lineage>
        <taxon>Bacteria</taxon>
        <taxon>Bacillati</taxon>
        <taxon>Actinomycetota</taxon>
        <taxon>Actinomycetes</taxon>
        <taxon>Micrococcales</taxon>
        <taxon>Microbacteriaceae</taxon>
        <taxon>Frondihabitans</taxon>
    </lineage>
</organism>
<evidence type="ECO:0000313" key="3">
    <source>
        <dbReference type="Proteomes" id="UP001321486"/>
    </source>
</evidence>
<accession>A0ABM8GNP7</accession>
<evidence type="ECO:0000256" key="1">
    <source>
        <dbReference type="SAM" id="MobiDB-lite"/>
    </source>
</evidence>
<feature type="region of interest" description="Disordered" evidence="1">
    <location>
        <begin position="1"/>
        <end position="24"/>
    </location>
</feature>
<dbReference type="EMBL" id="AP027732">
    <property type="protein sequence ID" value="BDZ50069.1"/>
    <property type="molecule type" value="Genomic_DNA"/>
</dbReference>
<proteinExistence type="predicted"/>
<gene>
    <name evidence="2" type="ORF">GCM10025867_23100</name>
</gene>
<name>A0ABM8GNP7_9MICO</name>
<keyword evidence="3" id="KW-1185">Reference proteome</keyword>
<evidence type="ECO:0000313" key="2">
    <source>
        <dbReference type="EMBL" id="BDZ50069.1"/>
    </source>
</evidence>